<dbReference type="AlphaFoldDB" id="A0A899G1B1"/>
<evidence type="ECO:0000313" key="17">
    <source>
        <dbReference type="Proteomes" id="UP000663699"/>
    </source>
</evidence>
<comment type="catalytic activity">
    <reaction evidence="12 13">
        <text>ATP + H2O = ADP + phosphate + H(+)</text>
        <dbReference type="Rhea" id="RHEA:13065"/>
        <dbReference type="ChEBI" id="CHEBI:15377"/>
        <dbReference type="ChEBI" id="CHEBI:15378"/>
        <dbReference type="ChEBI" id="CHEBI:30616"/>
        <dbReference type="ChEBI" id="CHEBI:43474"/>
        <dbReference type="ChEBI" id="CHEBI:456216"/>
    </reaction>
</comment>
<dbReference type="Pfam" id="PF00122">
    <property type="entry name" value="E1-E2_ATPase"/>
    <property type="match status" value="1"/>
</dbReference>
<evidence type="ECO:0000259" key="15">
    <source>
        <dbReference type="Pfam" id="PF12409"/>
    </source>
</evidence>
<dbReference type="EC" id="7.2.2.-" evidence="13"/>
<dbReference type="PRINTS" id="PR00119">
    <property type="entry name" value="CATATPASE"/>
</dbReference>
<dbReference type="SUPFAM" id="SSF81665">
    <property type="entry name" value="Calcium ATPase, transmembrane domain M"/>
    <property type="match status" value="1"/>
</dbReference>
<comment type="caution">
    <text evidence="13">Lacks conserved residue(s) required for the propagation of feature annotation.</text>
</comment>
<name>A0A899G1B1_9ASCO</name>
<dbReference type="GO" id="GO:0140358">
    <property type="term" value="F:P-type transmembrane transporter activity"/>
    <property type="evidence" value="ECO:0007669"/>
    <property type="project" value="InterPro"/>
</dbReference>
<dbReference type="GO" id="GO:0046872">
    <property type="term" value="F:metal ion binding"/>
    <property type="evidence" value="ECO:0007669"/>
    <property type="project" value="UniProtKB-UniRule"/>
</dbReference>
<dbReference type="InterPro" id="IPR023299">
    <property type="entry name" value="ATPase_P-typ_cyto_dom_N"/>
</dbReference>
<keyword evidence="9 13" id="KW-1278">Translocase</keyword>
<keyword evidence="7 13" id="KW-0067">ATP-binding</keyword>
<dbReference type="OrthoDB" id="48943at2759"/>
<sequence>MDPEKTDILYTSNNFLQNKQISPFIKNKYKNFKASGLYTSEDKYIQEIKLDDENYLIISGFNISKIRQFIYYICCILSAQFIYLIFLWVPKWKVRFIFKRAPLDSCEWVAIENKYKETTLLKIKKEDHGNLIFSIYEGFQDIYEKFQNEGKKFENFYLRYVDYSYIRVIYSPEQQKFLPSYTWKDPHRMLSIEDISKGLTTHTKNIREVIFGKNIIDIQEKSVFRLLVNEILHYFYIFQIFSITLWMIDTYYYYASCILIITVISIIISLVQTKKNIRLFRLMSRYVTNVNVLRDGTWVNIPSLELVPGDIFDISDPELTILPCDSILLTGDCIINESSLTGESIPISKIFAPENAIKSLIEVETEVPKELSRHYLFCGTKIIQVRKSVKYHQGRALAMVAKTGFNTTKGILIRSMLSEKPLSFKFYQDSLRFVAFMAIIAICGFIINSIRFVQMGITWYLIILRSLDLITIIVPPALPATLIIQTNLAVSRLKKHKIYCTSPPKVNISGKIDVMCFDKTGTLTEEGFDVLGVKVVDDSTNRLGEIHNKAQSLSFYTSNYNNLDPTNKENAMLYAMATCHSLRLVKNKLVGDPLDLKMFGFTGWIYEENQENLTLDARFENTKNQDALEISDEQIISSIIKPKKDLQINDIKDSNFEVHYFTKI</sequence>
<dbReference type="InterPro" id="IPR023298">
    <property type="entry name" value="ATPase_P-typ_TM_dom_sf"/>
</dbReference>
<keyword evidence="6 13" id="KW-0547">Nucleotide-binding</keyword>
<gene>
    <name evidence="16" type="ORF">MERGE_001050</name>
</gene>
<accession>A0A899G1B1</accession>
<dbReference type="FunFam" id="1.20.1110.10:FF:000032">
    <property type="entry name" value="Cation-transporting ATPase"/>
    <property type="match status" value="1"/>
</dbReference>
<evidence type="ECO:0000256" key="9">
    <source>
        <dbReference type="ARBA" id="ARBA00022967"/>
    </source>
</evidence>
<dbReference type="InterPro" id="IPR047819">
    <property type="entry name" value="P5A-ATPase_N"/>
</dbReference>
<feature type="transmembrane region" description="Helical" evidence="13">
    <location>
        <begin position="459"/>
        <end position="484"/>
    </location>
</feature>
<dbReference type="PANTHER" id="PTHR45630:SF8">
    <property type="entry name" value="CATION-TRANSPORTING ATPASE"/>
    <property type="match status" value="1"/>
</dbReference>
<dbReference type="FunFam" id="2.70.150.10:FF:000057">
    <property type="entry name" value="Cation-transporting ATPase"/>
    <property type="match status" value="1"/>
</dbReference>
<feature type="domain" description="P5B-type ATPase N-terminal" evidence="15">
    <location>
        <begin position="53"/>
        <end position="171"/>
    </location>
</feature>
<dbReference type="GO" id="GO:0016887">
    <property type="term" value="F:ATP hydrolysis activity"/>
    <property type="evidence" value="ECO:0007669"/>
    <property type="project" value="InterPro"/>
</dbReference>
<dbReference type="InterPro" id="IPR059000">
    <property type="entry name" value="ATPase_P-type_domA"/>
</dbReference>
<dbReference type="Proteomes" id="UP000663699">
    <property type="component" value="Chromosome 13"/>
</dbReference>
<keyword evidence="5 13" id="KW-0479">Metal-binding</keyword>
<evidence type="ECO:0000256" key="12">
    <source>
        <dbReference type="ARBA" id="ARBA00049360"/>
    </source>
</evidence>
<organism evidence="16 17">
    <name type="scientific">Pneumocystis wakefieldiae</name>
    <dbReference type="NCBI Taxonomy" id="38082"/>
    <lineage>
        <taxon>Eukaryota</taxon>
        <taxon>Fungi</taxon>
        <taxon>Dikarya</taxon>
        <taxon>Ascomycota</taxon>
        <taxon>Taphrinomycotina</taxon>
        <taxon>Pneumocystomycetes</taxon>
        <taxon>Pneumocystaceae</taxon>
        <taxon>Pneumocystis</taxon>
    </lineage>
</organism>
<dbReference type="GO" id="GO:0006874">
    <property type="term" value="P:intracellular calcium ion homeostasis"/>
    <property type="evidence" value="ECO:0007669"/>
    <property type="project" value="TreeGrafter"/>
</dbReference>
<evidence type="ECO:0000256" key="6">
    <source>
        <dbReference type="ARBA" id="ARBA00022741"/>
    </source>
</evidence>
<dbReference type="NCBIfam" id="TIGR01494">
    <property type="entry name" value="ATPase_P-type"/>
    <property type="match status" value="1"/>
</dbReference>
<evidence type="ECO:0000256" key="13">
    <source>
        <dbReference type="RuleBase" id="RU362082"/>
    </source>
</evidence>
<keyword evidence="17" id="KW-1185">Reference proteome</keyword>
<keyword evidence="10 13" id="KW-1133">Transmembrane helix</keyword>
<keyword evidence="11 13" id="KW-0472">Membrane</keyword>
<reference evidence="16" key="1">
    <citation type="submission" date="2020-06" db="EMBL/GenBank/DDBJ databases">
        <title>Genomes of multiple members of Pneumocystis genus reveal paths to human pathogen Pneumocystis jirovecii.</title>
        <authorList>
            <person name="Cisse O.H."/>
            <person name="Ma L."/>
            <person name="Dekker J."/>
            <person name="Khil P."/>
            <person name="Jo J."/>
            <person name="Brenchley J."/>
            <person name="Blair R."/>
            <person name="Pahar B."/>
            <person name="Chabe M."/>
            <person name="Van Rompay K.A."/>
            <person name="Keesler R."/>
            <person name="Sukura A."/>
            <person name="Hirsch V."/>
            <person name="Kutty G."/>
            <person name="Liu Y."/>
            <person name="Peng L."/>
            <person name="Chen J."/>
            <person name="Song J."/>
            <person name="Weissenbacher-Lang C."/>
            <person name="Xu J."/>
            <person name="Upham N.S."/>
            <person name="Stajich J.E."/>
            <person name="Cuomo C.A."/>
            <person name="Cushion M.T."/>
            <person name="Kovacs J.A."/>
        </authorList>
    </citation>
    <scope>NUCLEOTIDE SEQUENCE</scope>
    <source>
        <strain evidence="16">2A</strain>
    </source>
</reference>
<dbReference type="EMBL" id="CP054544">
    <property type="protein sequence ID" value="QSL66666.1"/>
    <property type="molecule type" value="Genomic_DNA"/>
</dbReference>
<dbReference type="InterPro" id="IPR006544">
    <property type="entry name" value="P-type_TPase_V"/>
</dbReference>
<evidence type="ECO:0000256" key="1">
    <source>
        <dbReference type="ARBA" id="ARBA00004141"/>
    </source>
</evidence>
<evidence type="ECO:0000313" key="16">
    <source>
        <dbReference type="EMBL" id="QSL66666.1"/>
    </source>
</evidence>
<dbReference type="InterPro" id="IPR018303">
    <property type="entry name" value="ATPase_P-typ_P_site"/>
</dbReference>
<dbReference type="Pfam" id="PF12409">
    <property type="entry name" value="P5-ATPase"/>
    <property type="match status" value="1"/>
</dbReference>
<proteinExistence type="inferred from homology"/>
<dbReference type="PROSITE" id="PS00154">
    <property type="entry name" value="ATPASE_E1_E2"/>
    <property type="match status" value="1"/>
</dbReference>
<evidence type="ECO:0000256" key="7">
    <source>
        <dbReference type="ARBA" id="ARBA00022840"/>
    </source>
</evidence>
<evidence type="ECO:0000256" key="10">
    <source>
        <dbReference type="ARBA" id="ARBA00022989"/>
    </source>
</evidence>
<dbReference type="SUPFAM" id="SSF81653">
    <property type="entry name" value="Calcium ATPase, transduction domain A"/>
    <property type="match status" value="1"/>
</dbReference>
<protein>
    <recommendedName>
        <fullName evidence="13">Cation-transporting ATPase</fullName>
        <ecNumber evidence="13">7.2.2.-</ecNumber>
    </recommendedName>
</protein>
<evidence type="ECO:0000256" key="11">
    <source>
        <dbReference type="ARBA" id="ARBA00023136"/>
    </source>
</evidence>
<evidence type="ECO:0000256" key="4">
    <source>
        <dbReference type="ARBA" id="ARBA00022692"/>
    </source>
</evidence>
<dbReference type="InterPro" id="IPR001757">
    <property type="entry name" value="P_typ_ATPase"/>
</dbReference>
<evidence type="ECO:0000259" key="14">
    <source>
        <dbReference type="Pfam" id="PF00122"/>
    </source>
</evidence>
<feature type="transmembrane region" description="Helical" evidence="13">
    <location>
        <begin position="223"/>
        <end position="245"/>
    </location>
</feature>
<dbReference type="Gene3D" id="2.70.150.10">
    <property type="entry name" value="Calcium-transporting ATPase, cytoplasmic transduction domain A"/>
    <property type="match status" value="1"/>
</dbReference>
<dbReference type="GO" id="GO:0019829">
    <property type="term" value="F:ATPase-coupled monoatomic cation transmembrane transporter activity"/>
    <property type="evidence" value="ECO:0007669"/>
    <property type="project" value="UniProtKB-UniRule"/>
</dbReference>
<dbReference type="Gene3D" id="3.40.1110.10">
    <property type="entry name" value="Calcium-transporting ATPase, cytoplasmic domain N"/>
    <property type="match status" value="1"/>
</dbReference>
<evidence type="ECO:0000256" key="8">
    <source>
        <dbReference type="ARBA" id="ARBA00022842"/>
    </source>
</evidence>
<feature type="transmembrane region" description="Helical" evidence="13">
    <location>
        <begin position="251"/>
        <end position="271"/>
    </location>
</feature>
<dbReference type="Gene3D" id="1.20.1110.10">
    <property type="entry name" value="Calcium-transporting ATPase, transmembrane domain"/>
    <property type="match status" value="1"/>
</dbReference>
<dbReference type="GO" id="GO:0005524">
    <property type="term" value="F:ATP binding"/>
    <property type="evidence" value="ECO:0007669"/>
    <property type="project" value="UniProtKB-UniRule"/>
</dbReference>
<dbReference type="PANTHER" id="PTHR45630">
    <property type="entry name" value="CATION-TRANSPORTING ATPASE-RELATED"/>
    <property type="match status" value="1"/>
</dbReference>
<comment type="similarity">
    <text evidence="2 13">Belongs to the cation transport ATPase (P-type) (TC 3.A.3) family. Type V subfamily.</text>
</comment>
<dbReference type="Gene3D" id="3.40.50.1000">
    <property type="entry name" value="HAD superfamily/HAD-like"/>
    <property type="match status" value="1"/>
</dbReference>
<keyword evidence="3" id="KW-0597">Phosphoprotein</keyword>
<evidence type="ECO:0000256" key="3">
    <source>
        <dbReference type="ARBA" id="ARBA00022553"/>
    </source>
</evidence>
<feature type="transmembrane region" description="Helical" evidence="13">
    <location>
        <begin position="69"/>
        <end position="89"/>
    </location>
</feature>
<dbReference type="InterPro" id="IPR023214">
    <property type="entry name" value="HAD_sf"/>
</dbReference>
<comment type="subcellular location">
    <subcellularLocation>
        <location evidence="1 13">Membrane</location>
        <topology evidence="1 13">Multi-pass membrane protein</topology>
    </subcellularLocation>
</comment>
<feature type="domain" description="P-type ATPase A" evidence="14">
    <location>
        <begin position="288"/>
        <end position="416"/>
    </location>
</feature>
<feature type="transmembrane region" description="Helical" evidence="13">
    <location>
        <begin position="433"/>
        <end position="453"/>
    </location>
</feature>
<evidence type="ECO:0000256" key="2">
    <source>
        <dbReference type="ARBA" id="ARBA00006000"/>
    </source>
</evidence>
<keyword evidence="8 13" id="KW-0460">Magnesium</keyword>
<evidence type="ECO:0000256" key="5">
    <source>
        <dbReference type="ARBA" id="ARBA00022723"/>
    </source>
</evidence>
<dbReference type="InterPro" id="IPR008250">
    <property type="entry name" value="ATPase_P-typ_transduc_dom_A_sf"/>
</dbReference>
<keyword evidence="4 13" id="KW-0812">Transmembrane</keyword>
<dbReference type="GO" id="GO:0016020">
    <property type="term" value="C:membrane"/>
    <property type="evidence" value="ECO:0007669"/>
    <property type="project" value="UniProtKB-SubCell"/>
</dbReference>